<sequence length="221" mass="25025">MIQKTRLYNKIFYGFVIFLLASCSQQPDSNTSEHKHMHTKDTLSDSVDTAVKANQTLSAVADIQERYASVMKQLEGAAMDSTSFKYSCQGEKNGAVTYFSHEGRLRLIVHRYNEYDHYSAVDSYFVEDDRLYFAYLNGVSWSFEDGGGTRDNVRELRIYVVNQLPIRCLEKNYVIRSKASNNPRSETATNKEVDCKSPASVIGPYQILLKYKTGGTSGCLD</sequence>
<evidence type="ECO:0008006" key="3">
    <source>
        <dbReference type="Google" id="ProtNLM"/>
    </source>
</evidence>
<reference evidence="1 2" key="1">
    <citation type="submission" date="2018-03" db="EMBL/GenBank/DDBJ databases">
        <title>Genomic Encyclopedia of Type Strains, Phase III (KMG-III): the genomes of soil and plant-associated and newly described type strains.</title>
        <authorList>
            <person name="Whitman W."/>
        </authorList>
    </citation>
    <scope>NUCLEOTIDE SEQUENCE [LARGE SCALE GENOMIC DNA]</scope>
    <source>
        <strain evidence="1 2">CGMCC 1.9313</strain>
    </source>
</reference>
<name>A0A2T0U3X2_9SPHI</name>
<keyword evidence="2" id="KW-1185">Reference proteome</keyword>
<accession>A0A2T0U3X2</accession>
<comment type="caution">
    <text evidence="1">The sequence shown here is derived from an EMBL/GenBank/DDBJ whole genome shotgun (WGS) entry which is preliminary data.</text>
</comment>
<evidence type="ECO:0000313" key="1">
    <source>
        <dbReference type="EMBL" id="PRY52606.1"/>
    </source>
</evidence>
<evidence type="ECO:0000313" key="2">
    <source>
        <dbReference type="Proteomes" id="UP000238034"/>
    </source>
</evidence>
<dbReference type="EMBL" id="PVTH01000005">
    <property type="protein sequence ID" value="PRY52606.1"/>
    <property type="molecule type" value="Genomic_DNA"/>
</dbReference>
<dbReference type="Proteomes" id="UP000238034">
    <property type="component" value="Unassembled WGS sequence"/>
</dbReference>
<dbReference type="PROSITE" id="PS51257">
    <property type="entry name" value="PROKAR_LIPOPROTEIN"/>
    <property type="match status" value="1"/>
</dbReference>
<organism evidence="1 2">
    <name type="scientific">Arcticibacter pallidicorallinus</name>
    <dbReference type="NCBI Taxonomy" id="1259464"/>
    <lineage>
        <taxon>Bacteria</taxon>
        <taxon>Pseudomonadati</taxon>
        <taxon>Bacteroidota</taxon>
        <taxon>Sphingobacteriia</taxon>
        <taxon>Sphingobacteriales</taxon>
        <taxon>Sphingobacteriaceae</taxon>
        <taxon>Arcticibacter</taxon>
    </lineage>
</organism>
<dbReference type="AlphaFoldDB" id="A0A2T0U3X2"/>
<gene>
    <name evidence="1" type="ORF">B0I27_10572</name>
</gene>
<protein>
    <recommendedName>
        <fullName evidence="3">Lipoprotein</fullName>
    </recommendedName>
</protein>
<proteinExistence type="predicted"/>